<dbReference type="InterPro" id="IPR006693">
    <property type="entry name" value="AB_hydrolase_lipase"/>
</dbReference>
<evidence type="ECO:0000256" key="1">
    <source>
        <dbReference type="SAM" id="Phobius"/>
    </source>
</evidence>
<feature type="non-terminal residue" evidence="3">
    <location>
        <position position="1"/>
    </location>
</feature>
<keyword evidence="4" id="KW-1185">Reference proteome</keyword>
<feature type="domain" description="Partial AB-hydrolase lipase" evidence="2">
    <location>
        <begin position="86"/>
        <end position="148"/>
    </location>
</feature>
<dbReference type="Pfam" id="PF04083">
    <property type="entry name" value="Abhydro_lipase"/>
    <property type="match status" value="1"/>
</dbReference>
<organism evidence="3 4">
    <name type="scientific">Pristionchus fissidentatus</name>
    <dbReference type="NCBI Taxonomy" id="1538716"/>
    <lineage>
        <taxon>Eukaryota</taxon>
        <taxon>Metazoa</taxon>
        <taxon>Ecdysozoa</taxon>
        <taxon>Nematoda</taxon>
        <taxon>Chromadorea</taxon>
        <taxon>Rhabditida</taxon>
        <taxon>Rhabditina</taxon>
        <taxon>Diplogasteromorpha</taxon>
        <taxon>Diplogasteroidea</taxon>
        <taxon>Neodiplogasteridae</taxon>
        <taxon>Pristionchus</taxon>
    </lineage>
</organism>
<proteinExistence type="predicted"/>
<feature type="transmembrane region" description="Helical" evidence="1">
    <location>
        <begin position="52"/>
        <end position="76"/>
    </location>
</feature>
<accession>A0AAV5UTN9</accession>
<keyword evidence="1" id="KW-0812">Transmembrane</keyword>
<dbReference type="PANTHER" id="PTHR11005">
    <property type="entry name" value="LYSOSOMAL ACID LIPASE-RELATED"/>
    <property type="match status" value="1"/>
</dbReference>
<dbReference type="SUPFAM" id="SSF53474">
    <property type="entry name" value="alpha/beta-Hydrolases"/>
    <property type="match status" value="1"/>
</dbReference>
<dbReference type="Gene3D" id="3.40.50.1820">
    <property type="entry name" value="alpha/beta hydrolase"/>
    <property type="match status" value="1"/>
</dbReference>
<dbReference type="Proteomes" id="UP001432322">
    <property type="component" value="Unassembled WGS sequence"/>
</dbReference>
<gene>
    <name evidence="3" type="ORF">PFISCL1PPCAC_1771</name>
</gene>
<dbReference type="EMBL" id="BTSY01000001">
    <property type="protein sequence ID" value="GMT10474.1"/>
    <property type="molecule type" value="Genomic_DNA"/>
</dbReference>
<keyword evidence="1" id="KW-1133">Transmembrane helix</keyword>
<dbReference type="FunFam" id="3.40.50.1820:FF:000179">
    <property type="entry name" value="Lipase"/>
    <property type="match status" value="1"/>
</dbReference>
<evidence type="ECO:0000313" key="4">
    <source>
        <dbReference type="Proteomes" id="UP001432322"/>
    </source>
</evidence>
<protein>
    <recommendedName>
        <fullName evidence="2">Partial AB-hydrolase lipase domain-containing protein</fullName>
    </recommendedName>
</protein>
<evidence type="ECO:0000259" key="2">
    <source>
        <dbReference type="Pfam" id="PF04083"/>
    </source>
</evidence>
<name>A0AAV5UTN9_9BILA</name>
<evidence type="ECO:0000313" key="3">
    <source>
        <dbReference type="EMBL" id="GMT10474.1"/>
    </source>
</evidence>
<dbReference type="InterPro" id="IPR029058">
    <property type="entry name" value="AB_hydrolase_fold"/>
</dbReference>
<reference evidence="3" key="1">
    <citation type="submission" date="2023-10" db="EMBL/GenBank/DDBJ databases">
        <title>Genome assembly of Pristionchus species.</title>
        <authorList>
            <person name="Yoshida K."/>
            <person name="Sommer R.J."/>
        </authorList>
    </citation>
    <scope>NUCLEOTIDE SEQUENCE</scope>
    <source>
        <strain evidence="3">RS5133</strain>
    </source>
</reference>
<keyword evidence="1" id="KW-0472">Membrane</keyword>
<comment type="caution">
    <text evidence="3">The sequence shown here is derived from an EMBL/GenBank/DDBJ whole genome shotgun (WGS) entry which is preliminary data.</text>
</comment>
<dbReference type="GO" id="GO:0006629">
    <property type="term" value="P:lipid metabolic process"/>
    <property type="evidence" value="ECO:0007669"/>
    <property type="project" value="InterPro"/>
</dbReference>
<sequence>QFTLFSLIEDSQSATSLIQRTMLESSIEMAKSSEQMTAKHPIRPPRKPRKGYYCLMAFPTIFGTSILIMVILALFAPENGECRMNVPQTIRRWGYPVETHNVVTEDGYVLEMHRIPYGRSKTHGNSTCRPVILLQHGLEMDSSNWVDNPPDQAAAYVFADAGFDVWMGNVRGNKYGRKHIKLDAGMDARFWKFSWQDMADRDLPALVNRALKESGSDSLHYVGHSQGSLIMFARLSEDVHLKKQISSFHALAPAVYVAHIKGLFRSFQWAIPVMRWWNSHPTIGELVPVSLFRLASASICAHTFSFGICSSILFNIAGPQSQYYNETRTPVYFSHILSGTSARNVVHWTQMVIDRATRKFDFGSKRKNMAAYRSATPPMYDFSKVTVPVHIYWGAKDWLVSDEDVESRLIPALNGTTIESRKKFSDYNHFDFVWGTTAASDVYAPIIRDVKQVEAVKLESTTCTIGLPSLSTPSRELIRFT</sequence>
<dbReference type="AlphaFoldDB" id="A0AAV5UTN9"/>